<reference evidence="3 4" key="1">
    <citation type="submission" date="2024-10" db="EMBL/GenBank/DDBJ databases">
        <title>The Natural Products Discovery Center: Release of the First 8490 Sequenced Strains for Exploring Actinobacteria Biosynthetic Diversity.</title>
        <authorList>
            <person name="Kalkreuter E."/>
            <person name="Kautsar S.A."/>
            <person name="Yang D."/>
            <person name="Bader C.D."/>
            <person name="Teijaro C.N."/>
            <person name="Fluegel L."/>
            <person name="Davis C.M."/>
            <person name="Simpson J.R."/>
            <person name="Lauterbach L."/>
            <person name="Steele A.D."/>
            <person name="Gui C."/>
            <person name="Meng S."/>
            <person name="Li G."/>
            <person name="Viehrig K."/>
            <person name="Ye F."/>
            <person name="Su P."/>
            <person name="Kiefer A.F."/>
            <person name="Nichols A."/>
            <person name="Cepeda A.J."/>
            <person name="Yan W."/>
            <person name="Fan B."/>
            <person name="Jiang Y."/>
            <person name="Adhikari A."/>
            <person name="Zheng C.-J."/>
            <person name="Schuster L."/>
            <person name="Cowan T.M."/>
            <person name="Smanski M.J."/>
            <person name="Chevrette M.G."/>
            <person name="De Carvalho L.P.S."/>
            <person name="Shen B."/>
        </authorList>
    </citation>
    <scope>NUCLEOTIDE SEQUENCE [LARGE SCALE GENOMIC DNA]</scope>
    <source>
        <strain evidence="3 4">NPDC050545</strain>
    </source>
</reference>
<dbReference type="Gene3D" id="3.30.428.10">
    <property type="entry name" value="HIT-like"/>
    <property type="match status" value="1"/>
</dbReference>
<evidence type="ECO:0000313" key="4">
    <source>
        <dbReference type="Proteomes" id="UP001612741"/>
    </source>
</evidence>
<evidence type="ECO:0000313" key="3">
    <source>
        <dbReference type="EMBL" id="MFI6498400.1"/>
    </source>
</evidence>
<dbReference type="CDD" id="cd01276">
    <property type="entry name" value="PKCI_related"/>
    <property type="match status" value="1"/>
</dbReference>
<dbReference type="SUPFAM" id="SSF54197">
    <property type="entry name" value="HIT-like"/>
    <property type="match status" value="1"/>
</dbReference>
<gene>
    <name evidence="3" type="ORF">ACIBG2_13490</name>
</gene>
<comment type="caution">
    <text evidence="3">The sequence shown here is derived from an EMBL/GenBank/DDBJ whole genome shotgun (WGS) entry which is preliminary data.</text>
</comment>
<accession>A0ABW7YR48</accession>
<organism evidence="3 4">
    <name type="scientific">Nonomuraea typhae</name>
    <dbReference type="NCBI Taxonomy" id="2603600"/>
    <lineage>
        <taxon>Bacteria</taxon>
        <taxon>Bacillati</taxon>
        <taxon>Actinomycetota</taxon>
        <taxon>Actinomycetes</taxon>
        <taxon>Streptosporangiales</taxon>
        <taxon>Streptosporangiaceae</taxon>
        <taxon>Nonomuraea</taxon>
    </lineage>
</organism>
<dbReference type="Pfam" id="PF01230">
    <property type="entry name" value="HIT"/>
    <property type="match status" value="1"/>
</dbReference>
<dbReference type="InterPro" id="IPR011146">
    <property type="entry name" value="HIT-like"/>
</dbReference>
<feature type="short sequence motif" description="Histidine triad motif" evidence="1">
    <location>
        <begin position="98"/>
        <end position="102"/>
    </location>
</feature>
<name>A0ABW7YR48_9ACTN</name>
<protein>
    <submittedName>
        <fullName evidence="3">Histidine triad nucleotide-binding protein</fullName>
    </submittedName>
</protein>
<sequence length="114" mass="12270">MTDCLFCKIVAKEIPATVVLETDRTLAFRDLNPQAPTHVLVIPKEHHANAAELAVADDGLADDVLKTAHEVAVREGVAETGYRVVFNTGPEAGQTVFHVHAHVLGGRNLTWPPG</sequence>
<proteinExistence type="predicted"/>
<evidence type="ECO:0000259" key="2">
    <source>
        <dbReference type="PROSITE" id="PS51084"/>
    </source>
</evidence>
<evidence type="ECO:0000256" key="1">
    <source>
        <dbReference type="PROSITE-ProRule" id="PRU00464"/>
    </source>
</evidence>
<dbReference type="RefSeq" id="WP_397081648.1">
    <property type="nucleotide sequence ID" value="NZ_JBITGY010000003.1"/>
</dbReference>
<dbReference type="Proteomes" id="UP001612741">
    <property type="component" value="Unassembled WGS sequence"/>
</dbReference>
<dbReference type="InterPro" id="IPR036265">
    <property type="entry name" value="HIT-like_sf"/>
</dbReference>
<dbReference type="InterPro" id="IPR001310">
    <property type="entry name" value="Histidine_triad_HIT"/>
</dbReference>
<keyword evidence="4" id="KW-1185">Reference proteome</keyword>
<dbReference type="PANTHER" id="PTHR23089">
    <property type="entry name" value="HISTIDINE TRIAD HIT PROTEIN"/>
    <property type="match status" value="1"/>
</dbReference>
<dbReference type="EMBL" id="JBITGY010000003">
    <property type="protein sequence ID" value="MFI6498400.1"/>
    <property type="molecule type" value="Genomic_DNA"/>
</dbReference>
<feature type="domain" description="HIT" evidence="2">
    <location>
        <begin position="5"/>
        <end position="114"/>
    </location>
</feature>
<dbReference type="PRINTS" id="PR00332">
    <property type="entry name" value="HISTRIAD"/>
</dbReference>
<dbReference type="PROSITE" id="PS51084">
    <property type="entry name" value="HIT_2"/>
    <property type="match status" value="1"/>
</dbReference>